<proteinExistence type="predicted"/>
<gene>
    <name evidence="1" type="ORF">nattely_27</name>
</gene>
<dbReference type="Proteomes" id="UP000501773">
    <property type="component" value="Segment"/>
</dbReference>
<keyword evidence="2" id="KW-1185">Reference proteome</keyword>
<evidence type="ECO:0000313" key="2">
    <source>
        <dbReference type="Proteomes" id="UP000501773"/>
    </source>
</evidence>
<dbReference type="EMBL" id="MT119360">
    <property type="protein sequence ID" value="QIQ66194.1"/>
    <property type="molecule type" value="Genomic_DNA"/>
</dbReference>
<reference evidence="2" key="1">
    <citation type="submission" date="2020-02" db="EMBL/GenBank/DDBJ databases">
        <authorList>
            <person name="Olsen N.S."/>
            <person name="Forero-Junco L."/>
            <person name="Kot W."/>
            <person name="Hansen L.H."/>
        </authorList>
    </citation>
    <scope>NUCLEOTIDE SEQUENCE [LARGE SCALE GENOMIC DNA]</scope>
</reference>
<evidence type="ECO:0000313" key="1">
    <source>
        <dbReference type="EMBL" id="QIQ66194.1"/>
    </source>
</evidence>
<name>A0A6G9LNM9_9CAUD</name>
<organism evidence="1 2">
    <name type="scientific">Enterococcus phage nattely</name>
    <dbReference type="NCBI Taxonomy" id="2719593"/>
    <lineage>
        <taxon>Viruses</taxon>
        <taxon>Duplodnaviria</taxon>
        <taxon>Heunggongvirae</taxon>
        <taxon>Uroviricota</taxon>
        <taxon>Caudoviricetes</taxon>
        <taxon>Andrewesvirinae</taxon>
        <taxon>Vipetofemvirus</taxon>
        <taxon>Vipetofemvirus nattely</taxon>
    </lineage>
</organism>
<protein>
    <submittedName>
        <fullName evidence="1">Uncharacterized protein</fullName>
    </submittedName>
</protein>
<sequence>MENKQELTLEESLKNFIKETKMSIVDKVEDAQTDLEKVIILEQTYNVMVTQAEAFIKICDFTQTLRDDINKKNKSLGERNNLMGMVEVGLFTMTDNSNNVIADPESPCFEQIDWDALEIPFVKRLANKFIEKLAEKVDGNDLLNREITSDDINLIDWSKF</sequence>
<accession>A0A6G9LNM9</accession>